<accession>A0A2K1L6N6</accession>
<name>A0A2K1L6N6_PHYPA</name>
<gene>
    <name evidence="1" type="ORF">PHYPA_000097</name>
</gene>
<reference evidence="2" key="3">
    <citation type="submission" date="2020-12" db="UniProtKB">
        <authorList>
            <consortium name="EnsemblPlants"/>
        </authorList>
    </citation>
    <scope>IDENTIFICATION</scope>
</reference>
<reference evidence="1 3" key="1">
    <citation type="journal article" date="2008" name="Science">
        <title>The Physcomitrella genome reveals evolutionary insights into the conquest of land by plants.</title>
        <authorList>
            <person name="Rensing S."/>
            <person name="Lang D."/>
            <person name="Zimmer A."/>
            <person name="Terry A."/>
            <person name="Salamov A."/>
            <person name="Shapiro H."/>
            <person name="Nishiyama T."/>
            <person name="Perroud P.-F."/>
            <person name="Lindquist E."/>
            <person name="Kamisugi Y."/>
            <person name="Tanahashi T."/>
            <person name="Sakakibara K."/>
            <person name="Fujita T."/>
            <person name="Oishi K."/>
            <person name="Shin-I T."/>
            <person name="Kuroki Y."/>
            <person name="Toyoda A."/>
            <person name="Suzuki Y."/>
            <person name="Hashimoto A."/>
            <person name="Yamaguchi K."/>
            <person name="Sugano A."/>
            <person name="Kohara Y."/>
            <person name="Fujiyama A."/>
            <person name="Anterola A."/>
            <person name="Aoki S."/>
            <person name="Ashton N."/>
            <person name="Barbazuk W.B."/>
            <person name="Barker E."/>
            <person name="Bennetzen J."/>
            <person name="Bezanilla M."/>
            <person name="Blankenship R."/>
            <person name="Cho S.H."/>
            <person name="Dutcher S."/>
            <person name="Estelle M."/>
            <person name="Fawcett J.A."/>
            <person name="Gundlach H."/>
            <person name="Hanada K."/>
            <person name="Heyl A."/>
            <person name="Hicks K.A."/>
            <person name="Hugh J."/>
            <person name="Lohr M."/>
            <person name="Mayer K."/>
            <person name="Melkozernov A."/>
            <person name="Murata T."/>
            <person name="Nelson D."/>
            <person name="Pils B."/>
            <person name="Prigge M."/>
            <person name="Reiss B."/>
            <person name="Renner T."/>
            <person name="Rombauts S."/>
            <person name="Rushton P."/>
            <person name="Sanderfoot A."/>
            <person name="Schween G."/>
            <person name="Shiu S.-H."/>
            <person name="Stueber K."/>
            <person name="Theodoulou F.L."/>
            <person name="Tu H."/>
            <person name="Van de Peer Y."/>
            <person name="Verrier P.J."/>
            <person name="Waters E."/>
            <person name="Wood A."/>
            <person name="Yang L."/>
            <person name="Cove D."/>
            <person name="Cuming A."/>
            <person name="Hasebe M."/>
            <person name="Lucas S."/>
            <person name="Mishler D.B."/>
            <person name="Reski R."/>
            <person name="Grigoriev I."/>
            <person name="Quatrano R.S."/>
            <person name="Boore J.L."/>
        </authorList>
    </citation>
    <scope>NUCLEOTIDE SEQUENCE [LARGE SCALE GENOMIC DNA]</scope>
    <source>
        <strain evidence="2 3">cv. Gransden 2004</strain>
    </source>
</reference>
<sequence length="70" mass="7586">MSGRIDSIRENRSATLLSYGLPLFPPPPQALMIACVLLIDFKEGHFLSAVRGTGFVASGFSIERMGFGQL</sequence>
<dbReference type="Gramene" id="Pp3c1_2400V3.1">
    <property type="protein sequence ID" value="PAC:32970113.CDS.1"/>
    <property type="gene ID" value="Pp3c1_2400"/>
</dbReference>
<dbReference type="PROSITE" id="PS51257">
    <property type="entry name" value="PROKAR_LIPOPROTEIN"/>
    <property type="match status" value="1"/>
</dbReference>
<proteinExistence type="predicted"/>
<protein>
    <submittedName>
        <fullName evidence="1 2">Uncharacterized protein</fullName>
    </submittedName>
</protein>
<dbReference type="InParanoid" id="A0A2K1L6N6"/>
<organism evidence="1">
    <name type="scientific">Physcomitrium patens</name>
    <name type="common">Spreading-leaved earth moss</name>
    <name type="synonym">Physcomitrella patens</name>
    <dbReference type="NCBI Taxonomy" id="3218"/>
    <lineage>
        <taxon>Eukaryota</taxon>
        <taxon>Viridiplantae</taxon>
        <taxon>Streptophyta</taxon>
        <taxon>Embryophyta</taxon>
        <taxon>Bryophyta</taxon>
        <taxon>Bryophytina</taxon>
        <taxon>Bryopsida</taxon>
        <taxon>Funariidae</taxon>
        <taxon>Funariales</taxon>
        <taxon>Funariaceae</taxon>
        <taxon>Physcomitrium</taxon>
    </lineage>
</organism>
<evidence type="ECO:0000313" key="1">
    <source>
        <dbReference type="EMBL" id="PNR61674.1"/>
    </source>
</evidence>
<dbReference type="EnsemblPlants" id="Pp3c1_2400V3.1">
    <property type="protein sequence ID" value="PAC:32970113.CDS.1"/>
    <property type="gene ID" value="Pp3c1_2400"/>
</dbReference>
<evidence type="ECO:0000313" key="2">
    <source>
        <dbReference type="EnsemblPlants" id="PAC:32970113.CDS.1"/>
    </source>
</evidence>
<reference evidence="1 3" key="2">
    <citation type="journal article" date="2018" name="Plant J.">
        <title>The Physcomitrella patens chromosome-scale assembly reveals moss genome structure and evolution.</title>
        <authorList>
            <person name="Lang D."/>
            <person name="Ullrich K.K."/>
            <person name="Murat F."/>
            <person name="Fuchs J."/>
            <person name="Jenkins J."/>
            <person name="Haas F.B."/>
            <person name="Piednoel M."/>
            <person name="Gundlach H."/>
            <person name="Van Bel M."/>
            <person name="Meyberg R."/>
            <person name="Vives C."/>
            <person name="Morata J."/>
            <person name="Symeonidi A."/>
            <person name="Hiss M."/>
            <person name="Muchero W."/>
            <person name="Kamisugi Y."/>
            <person name="Saleh O."/>
            <person name="Blanc G."/>
            <person name="Decker E.L."/>
            <person name="van Gessel N."/>
            <person name="Grimwood J."/>
            <person name="Hayes R.D."/>
            <person name="Graham S.W."/>
            <person name="Gunter L.E."/>
            <person name="McDaniel S.F."/>
            <person name="Hoernstein S.N.W."/>
            <person name="Larsson A."/>
            <person name="Li F.W."/>
            <person name="Perroud P.F."/>
            <person name="Phillips J."/>
            <person name="Ranjan P."/>
            <person name="Rokshar D.S."/>
            <person name="Rothfels C.J."/>
            <person name="Schneider L."/>
            <person name="Shu S."/>
            <person name="Stevenson D.W."/>
            <person name="Thummler F."/>
            <person name="Tillich M."/>
            <person name="Villarreal Aguilar J.C."/>
            <person name="Widiez T."/>
            <person name="Wong G.K."/>
            <person name="Wymore A."/>
            <person name="Zhang Y."/>
            <person name="Zimmer A.D."/>
            <person name="Quatrano R.S."/>
            <person name="Mayer K.F.X."/>
            <person name="Goodstein D."/>
            <person name="Casacuberta J.M."/>
            <person name="Vandepoele K."/>
            <person name="Reski R."/>
            <person name="Cuming A.C."/>
            <person name="Tuskan G.A."/>
            <person name="Maumus F."/>
            <person name="Salse J."/>
            <person name="Schmutz J."/>
            <person name="Rensing S.A."/>
        </authorList>
    </citation>
    <scope>NUCLEOTIDE SEQUENCE [LARGE SCALE GENOMIC DNA]</scope>
    <source>
        <strain evidence="2 3">cv. Gransden 2004</strain>
    </source>
</reference>
<evidence type="ECO:0000313" key="3">
    <source>
        <dbReference type="Proteomes" id="UP000006727"/>
    </source>
</evidence>
<dbReference type="Proteomes" id="UP000006727">
    <property type="component" value="Chromosome 1"/>
</dbReference>
<dbReference type="Gramene" id="Pp3c1_2400V3.2">
    <property type="protein sequence ID" value="PAC:32970114.CDS.1"/>
    <property type="gene ID" value="Pp3c1_2400"/>
</dbReference>
<dbReference type="PaxDb" id="3218-PP1S346_21V6.1"/>
<dbReference type="EMBL" id="ABEU02000001">
    <property type="protein sequence ID" value="PNR61674.1"/>
    <property type="molecule type" value="Genomic_DNA"/>
</dbReference>
<dbReference type="AlphaFoldDB" id="A0A2K1L6N6"/>
<keyword evidence="3" id="KW-1185">Reference proteome</keyword>
<dbReference type="EnsemblPlants" id="Pp3c1_2400V3.2">
    <property type="protein sequence ID" value="PAC:32970114.CDS.1"/>
    <property type="gene ID" value="Pp3c1_2400"/>
</dbReference>